<dbReference type="PROSITE" id="PS50943">
    <property type="entry name" value="HTH_CROC1"/>
    <property type="match status" value="1"/>
</dbReference>
<evidence type="ECO:0000259" key="1">
    <source>
        <dbReference type="PROSITE" id="PS50943"/>
    </source>
</evidence>
<sequence>MWLDRLKEMKKQSKKTSKEISECTGIPKSTIDKLFAGQTKEPFLSSVRLIVHCLGYTLDDLDDETEYYNNPQITITSTDKSDNDKQKLLHNYESLNNTGKNKLLEYSDDLVASGKYSDTVTIAEVARTNDNRKSLTERQVTAKELEIFDIAPQSDEEL</sequence>
<feature type="domain" description="HTH cro/C1-type" evidence="1">
    <location>
        <begin position="6"/>
        <end position="61"/>
    </location>
</feature>
<proteinExistence type="predicted"/>
<dbReference type="CDD" id="cd00093">
    <property type="entry name" value="HTH_XRE"/>
    <property type="match status" value="1"/>
</dbReference>
<dbReference type="InterPro" id="IPR010982">
    <property type="entry name" value="Lambda_DNA-bd_dom_sf"/>
</dbReference>
<dbReference type="Gene3D" id="1.10.260.40">
    <property type="entry name" value="lambda repressor-like DNA-binding domains"/>
    <property type="match status" value="1"/>
</dbReference>
<dbReference type="InterPro" id="IPR001387">
    <property type="entry name" value="Cro/C1-type_HTH"/>
</dbReference>
<evidence type="ECO:0000313" key="2">
    <source>
        <dbReference type="EMBL" id="DAF90508.1"/>
    </source>
</evidence>
<dbReference type="EMBL" id="BK016030">
    <property type="protein sequence ID" value="DAF90508.1"/>
    <property type="molecule type" value="Genomic_DNA"/>
</dbReference>
<protein>
    <recommendedName>
        <fullName evidence="1">HTH cro/C1-type domain-containing protein</fullName>
    </recommendedName>
</protein>
<reference evidence="2" key="1">
    <citation type="journal article" date="2021" name="Proc. Natl. Acad. Sci. U.S.A.">
        <title>A Catalog of Tens of Thousands of Viruses from Human Metagenomes Reveals Hidden Associations with Chronic Diseases.</title>
        <authorList>
            <person name="Tisza M.J."/>
            <person name="Buck C.B."/>
        </authorList>
    </citation>
    <scope>NUCLEOTIDE SEQUENCE</scope>
    <source>
        <strain evidence="2">CtLKT1</strain>
    </source>
</reference>
<name>A0A8S5U7T1_9CAUD</name>
<dbReference type="SMART" id="SM00530">
    <property type="entry name" value="HTH_XRE"/>
    <property type="match status" value="1"/>
</dbReference>
<accession>A0A8S5U7T1</accession>
<dbReference type="SUPFAM" id="SSF47413">
    <property type="entry name" value="lambda repressor-like DNA-binding domains"/>
    <property type="match status" value="1"/>
</dbReference>
<dbReference type="GO" id="GO:0003677">
    <property type="term" value="F:DNA binding"/>
    <property type="evidence" value="ECO:0007669"/>
    <property type="project" value="InterPro"/>
</dbReference>
<organism evidence="2">
    <name type="scientific">Siphoviridae sp. ctLKT1</name>
    <dbReference type="NCBI Taxonomy" id="2825451"/>
    <lineage>
        <taxon>Viruses</taxon>
        <taxon>Duplodnaviria</taxon>
        <taxon>Heunggongvirae</taxon>
        <taxon>Uroviricota</taxon>
        <taxon>Caudoviricetes</taxon>
    </lineage>
</organism>